<dbReference type="EMBL" id="JARKIB010000050">
    <property type="protein sequence ID" value="KAJ7755111.1"/>
    <property type="molecule type" value="Genomic_DNA"/>
</dbReference>
<gene>
    <name evidence="2" type="ORF">B0H16DRAFT_1541097</name>
</gene>
<feature type="compositionally biased region" description="Polar residues" evidence="1">
    <location>
        <begin position="107"/>
        <end position="122"/>
    </location>
</feature>
<sequence>MAKLCPRYGRNGATRYGCSLLSLCSFQYRPITSVSLAHSYTAGARAFLHVRPARRPPYFDSANGLFSSACQCRSGVPPRTTAHANQLGEHSRGCQSRPHDCRRSGRFPSQRTNSAAHRQPALSSLSVMVDTLRRTHSGPHGPPPLVAGRLLCVVLRNRHSR</sequence>
<comment type="caution">
    <text evidence="2">The sequence shown here is derived from an EMBL/GenBank/DDBJ whole genome shotgun (WGS) entry which is preliminary data.</text>
</comment>
<organism evidence="2 3">
    <name type="scientific">Mycena metata</name>
    <dbReference type="NCBI Taxonomy" id="1033252"/>
    <lineage>
        <taxon>Eukaryota</taxon>
        <taxon>Fungi</taxon>
        <taxon>Dikarya</taxon>
        <taxon>Basidiomycota</taxon>
        <taxon>Agaricomycotina</taxon>
        <taxon>Agaricomycetes</taxon>
        <taxon>Agaricomycetidae</taxon>
        <taxon>Agaricales</taxon>
        <taxon>Marasmiineae</taxon>
        <taxon>Mycenaceae</taxon>
        <taxon>Mycena</taxon>
    </lineage>
</organism>
<accession>A0AAD7J2W2</accession>
<feature type="region of interest" description="Disordered" evidence="1">
    <location>
        <begin position="81"/>
        <end position="122"/>
    </location>
</feature>
<evidence type="ECO:0000313" key="2">
    <source>
        <dbReference type="EMBL" id="KAJ7755111.1"/>
    </source>
</evidence>
<feature type="compositionally biased region" description="Basic and acidic residues" evidence="1">
    <location>
        <begin position="89"/>
        <end position="103"/>
    </location>
</feature>
<evidence type="ECO:0000256" key="1">
    <source>
        <dbReference type="SAM" id="MobiDB-lite"/>
    </source>
</evidence>
<proteinExistence type="predicted"/>
<dbReference type="Proteomes" id="UP001215598">
    <property type="component" value="Unassembled WGS sequence"/>
</dbReference>
<protein>
    <submittedName>
        <fullName evidence="2">Uncharacterized protein</fullName>
    </submittedName>
</protein>
<dbReference type="AlphaFoldDB" id="A0AAD7J2W2"/>
<reference evidence="2" key="1">
    <citation type="submission" date="2023-03" db="EMBL/GenBank/DDBJ databases">
        <title>Massive genome expansion in bonnet fungi (Mycena s.s.) driven by repeated elements and novel gene families across ecological guilds.</title>
        <authorList>
            <consortium name="Lawrence Berkeley National Laboratory"/>
            <person name="Harder C.B."/>
            <person name="Miyauchi S."/>
            <person name="Viragh M."/>
            <person name="Kuo A."/>
            <person name="Thoen E."/>
            <person name="Andreopoulos B."/>
            <person name="Lu D."/>
            <person name="Skrede I."/>
            <person name="Drula E."/>
            <person name="Henrissat B."/>
            <person name="Morin E."/>
            <person name="Kohler A."/>
            <person name="Barry K."/>
            <person name="LaButti K."/>
            <person name="Morin E."/>
            <person name="Salamov A."/>
            <person name="Lipzen A."/>
            <person name="Mereny Z."/>
            <person name="Hegedus B."/>
            <person name="Baldrian P."/>
            <person name="Stursova M."/>
            <person name="Weitz H."/>
            <person name="Taylor A."/>
            <person name="Grigoriev I.V."/>
            <person name="Nagy L.G."/>
            <person name="Martin F."/>
            <person name="Kauserud H."/>
        </authorList>
    </citation>
    <scope>NUCLEOTIDE SEQUENCE</scope>
    <source>
        <strain evidence="2">CBHHK182m</strain>
    </source>
</reference>
<evidence type="ECO:0000313" key="3">
    <source>
        <dbReference type="Proteomes" id="UP001215598"/>
    </source>
</evidence>
<keyword evidence="3" id="KW-1185">Reference proteome</keyword>
<name>A0AAD7J2W2_9AGAR</name>